<dbReference type="PANTHER" id="PTHR11109:SF7">
    <property type="entry name" value="GTP CYCLOHYDROLASE 1"/>
    <property type="match status" value="1"/>
</dbReference>
<keyword evidence="6" id="KW-0862">Zinc</keyword>
<dbReference type="AlphaFoldDB" id="A0A7W3JV23"/>
<dbReference type="PANTHER" id="PTHR11109">
    <property type="entry name" value="GTP CYCLOHYDROLASE I"/>
    <property type="match status" value="1"/>
</dbReference>
<dbReference type="EMBL" id="JACGWU010000007">
    <property type="protein sequence ID" value="MBA8829783.1"/>
    <property type="molecule type" value="Genomic_DNA"/>
</dbReference>
<evidence type="ECO:0000256" key="5">
    <source>
        <dbReference type="ARBA" id="ARBA00022801"/>
    </source>
</evidence>
<dbReference type="SUPFAM" id="SSF55620">
    <property type="entry name" value="Tetrahydrobiopterin biosynthesis enzymes-like"/>
    <property type="match status" value="1"/>
</dbReference>
<evidence type="ECO:0000313" key="9">
    <source>
        <dbReference type="Proteomes" id="UP000524237"/>
    </source>
</evidence>
<feature type="binding site" evidence="6">
    <location>
        <position position="81"/>
    </location>
    <ligand>
        <name>Zn(2+)</name>
        <dbReference type="ChEBI" id="CHEBI:29105"/>
    </ligand>
</feature>
<dbReference type="NCBIfam" id="NF006825">
    <property type="entry name" value="PRK09347.1-2"/>
    <property type="match status" value="1"/>
</dbReference>
<dbReference type="Gene3D" id="1.10.286.10">
    <property type="match status" value="1"/>
</dbReference>
<comment type="similarity">
    <text evidence="3 6">Belongs to the GTP cyclohydrolase I family.</text>
</comment>
<evidence type="ECO:0000259" key="7">
    <source>
        <dbReference type="Pfam" id="PF01227"/>
    </source>
</evidence>
<dbReference type="GO" id="GO:0005525">
    <property type="term" value="F:GTP binding"/>
    <property type="evidence" value="ECO:0007669"/>
    <property type="project" value="UniProtKB-KW"/>
</dbReference>
<dbReference type="InterPro" id="IPR043134">
    <property type="entry name" value="GTP-CH-I_N"/>
</dbReference>
<dbReference type="Pfam" id="PF01227">
    <property type="entry name" value="GTP_cyclohydroI"/>
    <property type="match status" value="1"/>
</dbReference>
<dbReference type="Proteomes" id="UP000524237">
    <property type="component" value="Unassembled WGS sequence"/>
</dbReference>
<comment type="catalytic activity">
    <reaction evidence="1 6">
        <text>GTP + H2O = 7,8-dihydroneopterin 3'-triphosphate + formate + H(+)</text>
        <dbReference type="Rhea" id="RHEA:17473"/>
        <dbReference type="ChEBI" id="CHEBI:15377"/>
        <dbReference type="ChEBI" id="CHEBI:15378"/>
        <dbReference type="ChEBI" id="CHEBI:15740"/>
        <dbReference type="ChEBI" id="CHEBI:37565"/>
        <dbReference type="ChEBI" id="CHEBI:58462"/>
        <dbReference type="EC" id="3.5.4.16"/>
    </reaction>
</comment>
<feature type="binding site" evidence="6">
    <location>
        <position position="149"/>
    </location>
    <ligand>
        <name>Zn(2+)</name>
        <dbReference type="ChEBI" id="CHEBI:29105"/>
    </ligand>
</feature>
<evidence type="ECO:0000256" key="1">
    <source>
        <dbReference type="ARBA" id="ARBA00001052"/>
    </source>
</evidence>
<dbReference type="InterPro" id="IPR043133">
    <property type="entry name" value="GTP-CH-I_C/QueF"/>
</dbReference>
<comment type="pathway">
    <text evidence="2 6">Cofactor biosynthesis; 7,8-dihydroneopterin triphosphate biosynthesis; 7,8-dihydroneopterin triphosphate from GTP: step 1/1.</text>
</comment>
<organism evidence="8 9">
    <name type="scientific">Alpinimonas psychrophila</name>
    <dbReference type="NCBI Taxonomy" id="748908"/>
    <lineage>
        <taxon>Bacteria</taxon>
        <taxon>Bacillati</taxon>
        <taxon>Actinomycetota</taxon>
        <taxon>Actinomycetes</taxon>
        <taxon>Micrococcales</taxon>
        <taxon>Microbacteriaceae</taxon>
        <taxon>Alpinimonas</taxon>
    </lineage>
</organism>
<keyword evidence="4 6" id="KW-0554">One-carbon metabolism</keyword>
<dbReference type="RefSeq" id="WP_182485206.1">
    <property type="nucleotide sequence ID" value="NZ_JACGWU010000007.1"/>
</dbReference>
<keyword evidence="6" id="KW-0342">GTP-binding</keyword>
<evidence type="ECO:0000313" key="8">
    <source>
        <dbReference type="EMBL" id="MBA8829783.1"/>
    </source>
</evidence>
<dbReference type="Gene3D" id="3.30.1130.10">
    <property type="match status" value="1"/>
</dbReference>
<dbReference type="HAMAP" id="MF_00223">
    <property type="entry name" value="FolE"/>
    <property type="match status" value="1"/>
</dbReference>
<dbReference type="InterPro" id="IPR001474">
    <property type="entry name" value="GTP_CycHdrlase_I"/>
</dbReference>
<dbReference type="GO" id="GO:0006730">
    <property type="term" value="P:one-carbon metabolic process"/>
    <property type="evidence" value="ECO:0007669"/>
    <property type="project" value="UniProtKB-UniRule"/>
</dbReference>
<evidence type="ECO:0000256" key="6">
    <source>
        <dbReference type="HAMAP-Rule" id="MF_00223"/>
    </source>
</evidence>
<proteinExistence type="inferred from homology"/>
<sequence length="189" mass="20071">MTVDKARIEAAVVELLHAIGEDPKRAGLTTTPTRVAEAYAEFFAGIGADPLDHLQETLAVSELSDAVVLTDIAFRSICEHHLLPFIGVAHVAYLPLNKVVGLGKLPRVVATIAARPQVQERLTEQIADALEEGLGARGVLVVLDAAHQCVAARGLEQPNTRTITMASRGHLSDVHARAELMALIGGPRG</sequence>
<dbReference type="GO" id="GO:0006729">
    <property type="term" value="P:tetrahydrobiopterin biosynthetic process"/>
    <property type="evidence" value="ECO:0007669"/>
    <property type="project" value="TreeGrafter"/>
</dbReference>
<dbReference type="UniPathway" id="UPA00848">
    <property type="reaction ID" value="UER00151"/>
</dbReference>
<comment type="caution">
    <text evidence="8">The sequence shown here is derived from an EMBL/GenBank/DDBJ whole genome shotgun (WGS) entry which is preliminary data.</text>
</comment>
<gene>
    <name evidence="6" type="primary">folE</name>
    <name evidence="8" type="ORF">FB555_001899</name>
</gene>
<dbReference type="FunFam" id="1.10.286.10:FF:000001">
    <property type="entry name" value="GTP cyclohydrolase 1"/>
    <property type="match status" value="1"/>
</dbReference>
<feature type="binding site" evidence="6">
    <location>
        <position position="78"/>
    </location>
    <ligand>
        <name>Zn(2+)</name>
        <dbReference type="ChEBI" id="CHEBI:29105"/>
    </ligand>
</feature>
<dbReference type="FunFam" id="3.30.1130.10:FF:000001">
    <property type="entry name" value="GTP cyclohydrolase 1"/>
    <property type="match status" value="1"/>
</dbReference>
<dbReference type="EC" id="3.5.4.16" evidence="6"/>
<name>A0A7W3JV23_9MICO</name>
<evidence type="ECO:0000256" key="2">
    <source>
        <dbReference type="ARBA" id="ARBA00005080"/>
    </source>
</evidence>
<dbReference type="GO" id="GO:0046654">
    <property type="term" value="P:tetrahydrofolate biosynthetic process"/>
    <property type="evidence" value="ECO:0007669"/>
    <property type="project" value="UniProtKB-UniRule"/>
</dbReference>
<keyword evidence="6" id="KW-0547">Nucleotide-binding</keyword>
<accession>A0A7W3JV23</accession>
<comment type="subunit">
    <text evidence="6">Homopolymer.</text>
</comment>
<keyword evidence="5 6" id="KW-0378">Hydrolase</keyword>
<feature type="domain" description="GTP cyclohydrolase I" evidence="7">
    <location>
        <begin position="8"/>
        <end position="184"/>
    </location>
</feature>
<dbReference type="NCBIfam" id="NF006826">
    <property type="entry name" value="PRK09347.1-3"/>
    <property type="match status" value="1"/>
</dbReference>
<evidence type="ECO:0000256" key="3">
    <source>
        <dbReference type="ARBA" id="ARBA00008085"/>
    </source>
</evidence>
<dbReference type="GO" id="GO:0005737">
    <property type="term" value="C:cytoplasm"/>
    <property type="evidence" value="ECO:0007669"/>
    <property type="project" value="TreeGrafter"/>
</dbReference>
<reference evidence="8 9" key="1">
    <citation type="submission" date="2020-07" db="EMBL/GenBank/DDBJ databases">
        <title>Sequencing the genomes of 1000 actinobacteria strains.</title>
        <authorList>
            <person name="Klenk H.-P."/>
        </authorList>
    </citation>
    <scope>NUCLEOTIDE SEQUENCE [LARGE SCALE GENOMIC DNA]</scope>
    <source>
        <strain evidence="8 9">DSM 23737</strain>
    </source>
</reference>
<dbReference type="PROSITE" id="PS00860">
    <property type="entry name" value="GTP_CYCLOHYDROL_1_2"/>
    <property type="match status" value="1"/>
</dbReference>
<dbReference type="GO" id="GO:0008270">
    <property type="term" value="F:zinc ion binding"/>
    <property type="evidence" value="ECO:0007669"/>
    <property type="project" value="UniProtKB-UniRule"/>
</dbReference>
<dbReference type="InterPro" id="IPR018234">
    <property type="entry name" value="GTP_CycHdrlase_I_CS"/>
</dbReference>
<dbReference type="InterPro" id="IPR020602">
    <property type="entry name" value="GTP_CycHdrlase_I_dom"/>
</dbReference>
<keyword evidence="6" id="KW-0479">Metal-binding</keyword>
<keyword evidence="9" id="KW-1185">Reference proteome</keyword>
<dbReference type="NCBIfam" id="TIGR00063">
    <property type="entry name" value="folE"/>
    <property type="match status" value="1"/>
</dbReference>
<dbReference type="GO" id="GO:0003934">
    <property type="term" value="F:GTP cyclohydrolase I activity"/>
    <property type="evidence" value="ECO:0007669"/>
    <property type="project" value="UniProtKB-UniRule"/>
</dbReference>
<evidence type="ECO:0000256" key="4">
    <source>
        <dbReference type="ARBA" id="ARBA00022563"/>
    </source>
</evidence>
<protein>
    <recommendedName>
        <fullName evidence="6">GTP cyclohydrolase 1</fullName>
        <ecNumber evidence="6">3.5.4.16</ecNumber>
    </recommendedName>
    <alternativeName>
        <fullName evidence="6">GTP cyclohydrolase I</fullName>
        <shortName evidence="6">GTP-CH-I</shortName>
    </alternativeName>
</protein>